<dbReference type="EMBL" id="HAEE01007210">
    <property type="protein sequence ID" value="SBR27230.1"/>
    <property type="molecule type" value="Transcribed_RNA"/>
</dbReference>
<keyword evidence="1" id="KW-0648">Protein biosynthesis</keyword>
<protein>
    <submittedName>
        <fullName evidence="1">G elongation factor, mitochondrial 2</fullName>
    </submittedName>
</protein>
<feature type="non-terminal residue" evidence="1">
    <location>
        <position position="1"/>
    </location>
</feature>
<dbReference type="GO" id="GO:0003746">
    <property type="term" value="F:translation elongation factor activity"/>
    <property type="evidence" value="ECO:0007669"/>
    <property type="project" value="UniProtKB-KW"/>
</dbReference>
<organism evidence="1">
    <name type="scientific">Nothobranchius kuhntae</name>
    <name type="common">Beira killifish</name>
    <dbReference type="NCBI Taxonomy" id="321403"/>
    <lineage>
        <taxon>Eukaryota</taxon>
        <taxon>Metazoa</taxon>
        <taxon>Chordata</taxon>
        <taxon>Craniata</taxon>
        <taxon>Vertebrata</taxon>
        <taxon>Euteleostomi</taxon>
        <taxon>Actinopterygii</taxon>
        <taxon>Neopterygii</taxon>
        <taxon>Teleostei</taxon>
        <taxon>Neoteleostei</taxon>
        <taxon>Acanthomorphata</taxon>
        <taxon>Ovalentaria</taxon>
        <taxon>Atherinomorphae</taxon>
        <taxon>Cyprinodontiformes</taxon>
        <taxon>Nothobranchiidae</taxon>
        <taxon>Nothobranchius</taxon>
    </lineage>
</organism>
<evidence type="ECO:0000313" key="1">
    <source>
        <dbReference type="EMBL" id="SBR27230.1"/>
    </source>
</evidence>
<sequence length="73" mass="8154">YTAAHIRRRQSQPHGKKKLKADIDGNLRVCVCDIFDKCRNMKEVSLGGLSPFVSLWNVKPCPSLETSNISAPQ</sequence>
<dbReference type="AlphaFoldDB" id="A0A1A8K4B6"/>
<accession>A0A1A8K4B6</accession>
<reference evidence="1" key="2">
    <citation type="submission" date="2016-06" db="EMBL/GenBank/DDBJ databases">
        <title>The genome of a short-lived fish provides insights into sex chromosome evolution and the genetic control of aging.</title>
        <authorList>
            <person name="Reichwald K."/>
            <person name="Felder M."/>
            <person name="Petzold A."/>
            <person name="Koch P."/>
            <person name="Groth M."/>
            <person name="Platzer M."/>
        </authorList>
    </citation>
    <scope>NUCLEOTIDE SEQUENCE</scope>
    <source>
        <tissue evidence="1">Brain</tissue>
    </source>
</reference>
<name>A0A1A8K4B6_NOTKU</name>
<gene>
    <name evidence="1" type="primary">GFM2</name>
</gene>
<reference evidence="1" key="1">
    <citation type="submission" date="2016-05" db="EMBL/GenBank/DDBJ databases">
        <authorList>
            <person name="Lavstsen T."/>
            <person name="Jespersen J.S."/>
        </authorList>
    </citation>
    <scope>NUCLEOTIDE SEQUENCE</scope>
    <source>
        <tissue evidence="1">Brain</tissue>
    </source>
</reference>
<keyword evidence="1" id="KW-0251">Elongation factor</keyword>
<proteinExistence type="predicted"/>